<keyword evidence="3" id="KW-1185">Reference proteome</keyword>
<evidence type="ECO:0000313" key="2">
    <source>
        <dbReference type="EMBL" id="USG60512.1"/>
    </source>
</evidence>
<gene>
    <name evidence="2" type="ORF">NBZ79_15205</name>
</gene>
<feature type="compositionally biased region" description="Polar residues" evidence="1">
    <location>
        <begin position="1"/>
        <end position="32"/>
    </location>
</feature>
<evidence type="ECO:0000256" key="1">
    <source>
        <dbReference type="SAM" id="MobiDB-lite"/>
    </source>
</evidence>
<evidence type="ECO:0008006" key="4">
    <source>
        <dbReference type="Google" id="ProtNLM"/>
    </source>
</evidence>
<protein>
    <recommendedName>
        <fullName evidence="4">Flagellar hook-length control protein-like C-terminal domain-containing protein</fullName>
    </recommendedName>
</protein>
<dbReference type="RefSeq" id="WP_251933393.1">
    <property type="nucleotide sequence ID" value="NZ_CP098747.1"/>
</dbReference>
<accession>A0ABY4W3P5</accession>
<dbReference type="EMBL" id="CP098747">
    <property type="protein sequence ID" value="USG60512.1"/>
    <property type="molecule type" value="Genomic_DNA"/>
</dbReference>
<organism evidence="2 3">
    <name type="scientific">Sneathiella marina</name>
    <dbReference type="NCBI Taxonomy" id="2950108"/>
    <lineage>
        <taxon>Bacteria</taxon>
        <taxon>Pseudomonadati</taxon>
        <taxon>Pseudomonadota</taxon>
        <taxon>Alphaproteobacteria</taxon>
        <taxon>Sneathiellales</taxon>
        <taxon>Sneathiellaceae</taxon>
        <taxon>Sneathiella</taxon>
    </lineage>
</organism>
<sequence length="590" mass="62709">MSGIRSTSGVPPAVSSSGQASTSGPDQVTPVSPAQPAGGQTGLPVSSAPPTGSHSLEATLITAIVTAKTSGESVILHSEFGNFRLTTTVPLAVGSQITFEIDAVEDIILARLISKDGKPFSSPIDVRLLPIVNATTPGPENYIRAGQLHPLELKAGLQNLTTSLPAPELKTAAPPSKVSSTPAPTVVPSAIDRPAPSVTGGISPAAIPEVPARLSNLLAYVNAQPPRAADPSFTASTTAATQNSSARMYHMVSAELMPSLDKAAAVTRPEGLSPIKLQKIDLVIRSEQAMTNPVNRPDILRATVISVQAPPAAGEKQQVHLATPLGVISYSSKSPPAVGKTMEFAVADKIMAFPLAYTDIQQPGAREPLMRVMGDWQNLRQAMNVVAVQDPVLAQSVINAVIPQANSQLSSGLLFFMAALKLGSVEKWLGQDFKMALEASGRTALLRGLEEDFGTFSRLQSDSGGQDWKSLNFPFFDGQNLRQIRMFHRQNHAQDGTDDDTSSTRFVIELSLTQSGPLQLDGIFSPRQFDLILRSEQEIPSPMKQHILSLFTENMEISGLRGQLVFKKISPFPIDPLAEWETGVSTGDTG</sequence>
<feature type="region of interest" description="Disordered" evidence="1">
    <location>
        <begin position="1"/>
        <end position="51"/>
    </location>
</feature>
<proteinExistence type="predicted"/>
<dbReference type="Proteomes" id="UP001056291">
    <property type="component" value="Chromosome"/>
</dbReference>
<reference evidence="2" key="1">
    <citation type="submission" date="2022-06" db="EMBL/GenBank/DDBJ databases">
        <title>Sneathiella actinostolidae sp. nov., isolated from a sea anemonein the Western Pacific Ocean.</title>
        <authorList>
            <person name="Wei M.J."/>
        </authorList>
    </citation>
    <scope>NUCLEOTIDE SEQUENCE</scope>
    <source>
        <strain evidence="2">PHK-P5</strain>
    </source>
</reference>
<name>A0ABY4W3P5_9PROT</name>
<evidence type="ECO:0000313" key="3">
    <source>
        <dbReference type="Proteomes" id="UP001056291"/>
    </source>
</evidence>